<name>A0ABS1TLU2_9BACI</name>
<protein>
    <submittedName>
        <fullName evidence="3">M15 family metallopeptidase</fullName>
    </submittedName>
</protein>
<comment type="caution">
    <text evidence="3">The sequence shown here is derived from an EMBL/GenBank/DDBJ whole genome shotgun (WGS) entry which is preliminary data.</text>
</comment>
<dbReference type="PANTHER" id="PTHR34385">
    <property type="entry name" value="D-ALANYL-D-ALANINE CARBOXYPEPTIDASE"/>
    <property type="match status" value="1"/>
</dbReference>
<evidence type="ECO:0000313" key="3">
    <source>
        <dbReference type="EMBL" id="MBL4951538.1"/>
    </source>
</evidence>
<keyword evidence="4" id="KW-1185">Reference proteome</keyword>
<dbReference type="EMBL" id="JAESWB010000045">
    <property type="protein sequence ID" value="MBL4951538.1"/>
    <property type="molecule type" value="Genomic_DNA"/>
</dbReference>
<accession>A0ABS1TLU2</accession>
<dbReference type="SUPFAM" id="SSF55166">
    <property type="entry name" value="Hedgehog/DD-peptidase"/>
    <property type="match status" value="1"/>
</dbReference>
<dbReference type="Pfam" id="PF13539">
    <property type="entry name" value="Peptidase_M15_4"/>
    <property type="match status" value="1"/>
</dbReference>
<dbReference type="PANTHER" id="PTHR34385:SF1">
    <property type="entry name" value="PEPTIDOGLYCAN L-ALANYL-D-GLUTAMATE ENDOPEPTIDASE CWLK"/>
    <property type="match status" value="1"/>
</dbReference>
<sequence>MGSTVYILMVLVIVFFFIKASGFFSDPNIDHSVPLPTKLNPVVEEQSQNLIQQAAKKGIRVVITDGFRSVEDQDSLYAKGRTAAGEVVTYAKGGESYHNFGLAVDFALKTSSGSIIWDRQYDGNKNGKPDWNEVVQIAKTLGFEWGGDWAQFKDYPHLQMDFGLTIADLQKGKRPPKEGAALTADSDQTN</sequence>
<dbReference type="InterPro" id="IPR039561">
    <property type="entry name" value="Peptidase_M15C"/>
</dbReference>
<dbReference type="Gene3D" id="3.30.1380.10">
    <property type="match status" value="1"/>
</dbReference>
<feature type="region of interest" description="Disordered" evidence="1">
    <location>
        <begin position="171"/>
        <end position="190"/>
    </location>
</feature>
<dbReference type="Proteomes" id="UP000623967">
    <property type="component" value="Unassembled WGS sequence"/>
</dbReference>
<feature type="domain" description="Peptidase M15C" evidence="2">
    <location>
        <begin position="92"/>
        <end position="160"/>
    </location>
</feature>
<organism evidence="3 4">
    <name type="scientific">Neobacillus paridis</name>
    <dbReference type="NCBI Taxonomy" id="2803862"/>
    <lineage>
        <taxon>Bacteria</taxon>
        <taxon>Bacillati</taxon>
        <taxon>Bacillota</taxon>
        <taxon>Bacilli</taxon>
        <taxon>Bacillales</taxon>
        <taxon>Bacillaceae</taxon>
        <taxon>Neobacillus</taxon>
    </lineage>
</organism>
<dbReference type="InterPro" id="IPR052179">
    <property type="entry name" value="DD-CPase-like"/>
</dbReference>
<evidence type="ECO:0000259" key="2">
    <source>
        <dbReference type="Pfam" id="PF13539"/>
    </source>
</evidence>
<reference evidence="3 4" key="1">
    <citation type="submission" date="2021-01" db="EMBL/GenBank/DDBJ databases">
        <title>Genome public.</title>
        <authorList>
            <person name="Liu C."/>
            <person name="Sun Q."/>
        </authorList>
    </citation>
    <scope>NUCLEOTIDE SEQUENCE [LARGE SCALE GENOMIC DNA]</scope>
    <source>
        <strain evidence="3 4">YIM B02564</strain>
    </source>
</reference>
<evidence type="ECO:0000313" key="4">
    <source>
        <dbReference type="Proteomes" id="UP000623967"/>
    </source>
</evidence>
<gene>
    <name evidence="3" type="ORF">JK635_04690</name>
</gene>
<evidence type="ECO:0000256" key="1">
    <source>
        <dbReference type="SAM" id="MobiDB-lite"/>
    </source>
</evidence>
<dbReference type="InterPro" id="IPR009045">
    <property type="entry name" value="Zn_M74/Hedgehog-like"/>
</dbReference>
<dbReference type="CDD" id="cd14845">
    <property type="entry name" value="L-Ala-D-Glu_peptidase_like"/>
    <property type="match status" value="1"/>
</dbReference>
<proteinExistence type="predicted"/>